<dbReference type="SUPFAM" id="SSF48431">
    <property type="entry name" value="Lipovitellin-phosvitin complex, superhelical domain"/>
    <property type="match status" value="1"/>
</dbReference>
<dbReference type="SMART" id="SM01169">
    <property type="entry name" value="DUF1943"/>
    <property type="match status" value="1"/>
</dbReference>
<evidence type="ECO:0000256" key="1">
    <source>
        <dbReference type="ARBA" id="ARBA00004496"/>
    </source>
</evidence>
<evidence type="ECO:0000313" key="22">
    <source>
        <dbReference type="Proteomes" id="UP000887013"/>
    </source>
</evidence>
<dbReference type="InterPro" id="IPR015816">
    <property type="entry name" value="Vitellinogen_b-sht_N"/>
</dbReference>
<dbReference type="InterPro" id="IPR001747">
    <property type="entry name" value="Vitellogenin_N"/>
</dbReference>
<dbReference type="InterPro" id="IPR011030">
    <property type="entry name" value="Lipovitellin_superhlx_dom"/>
</dbReference>
<dbReference type="EMBL" id="BMAW01090820">
    <property type="protein sequence ID" value="GFS46673.1"/>
    <property type="molecule type" value="Genomic_DNA"/>
</dbReference>
<keyword evidence="22" id="KW-1185">Reference proteome</keyword>
<protein>
    <submittedName>
        <fullName evidence="21">Apolipoprotein B-100</fullName>
    </submittedName>
</protein>
<keyword evidence="10" id="KW-0427">LDL</keyword>
<dbReference type="Pfam" id="PF00094">
    <property type="entry name" value="VWD"/>
    <property type="match status" value="1"/>
</dbReference>
<dbReference type="InterPro" id="IPR015255">
    <property type="entry name" value="Vitellinogen_open_b-sht"/>
</dbReference>
<dbReference type="GO" id="GO:0008201">
    <property type="term" value="F:heparin binding"/>
    <property type="evidence" value="ECO:0007669"/>
    <property type="project" value="UniProtKB-KW"/>
</dbReference>
<evidence type="ECO:0000256" key="3">
    <source>
        <dbReference type="ARBA" id="ARBA00004613"/>
    </source>
</evidence>
<dbReference type="GO" id="GO:0034362">
    <property type="term" value="C:low-density lipoprotein particle"/>
    <property type="evidence" value="ECO:0007669"/>
    <property type="project" value="UniProtKB-KW"/>
</dbReference>
<keyword evidence="5" id="KW-0963">Cytoplasm</keyword>
<keyword evidence="12" id="KW-0445">Lipid transport</keyword>
<sequence length="2203" mass="254051">MRILNILSCLLLLFSGFLKGAEVCPSSDTENLLHPGKDYLYKFESVALAEAVGTTNDKSKISIKCDAALSHASKCFYRLQLNNCIVNADGGPPGSETAWVAEQPFPDLSKFPILFSLVNGQVSEVYTHEQDPIHFVNIKKGVLSAFVFKLSYTTDAFQEMHTDIHGTCPLTSTPINDTKGSVKTSKDMLHCAFPSRKDWQFSPYSLFWNMSFIQNVINSTTDCEYDINVDEKRLNKVFCKERHAIMLESSAQTAVAVQSNIHYTMTYVNSGPQTEKKDVSSITRKTDIRFEYERTPDPQSNPENFLPKAKKMFADLVEQSTNEIRLLTIPQFTNFVAWIRSASNLIPFLEIVKSCSYLTETENCSPLVKELGMTYLKDALIQCNTLPCIEAVSHLVKNKDISPEYFSYYSWSRMHFSKPAILKHVMSICRDTGSDLCWTSFGNLVRKIYLKQQNAGEDNKLLQDIAKYFHNNIERLCISVDSNLESYSHLLRDLKTIKNMDRIYLLLIPEGSQVLTNCILKPNIPEFVKTFVLETLQAVSPCQDNSSCETLYHKLLPILQNPNVSTTLRALAYENIIQTPQNYGFETELFEILKTDKNMQLKSYIASNLKSLFQDGHFTLKDENYRFMRSMNYLLSDNDMSLNEIVHHPEARSISEVNTQSMNLPFLPEEMQKFSYKIIHSKIYESFDVIPRYFHNDLVVEIFGELVRVFRSGGYSESLENAAIIFERFTKNYNSELPSFKKLLGALKEIVKEFKPEREHPSESRGEYSFPENIIKNVQKLEEMYRKYKPKNKSFFKFFSDIFGSPSGYFSSQDFATSLSELLEMHTLLENLERGVTYNVTKIIRVIEAYHQVPTMMGLPLNWATNATLAFSLRSALKMKLNAEESAFNSEGVFQPSAALTFVNQMVIDFPTVTKIGVQANSSGYSSTQWKVKLEYSKEKKAFRFYKPTKQQKVLELFRTNQLIKHNTYQEIEDWDIERTSSSTCTKEEMSSLLGLEICISKSYPVVTKRVKPWALMSGWCKWQLLINPYDKNLVSYDIETVMPSESKSKELVIRFSTPGSEKKREILFKADVDKYKEDIKLQVIVPELPDFNFIYSQNIPLENSKGKKQRYMVILKLNKDSEYQLMYNDEAKEEEKSEKNYAVTNESPKEEVISFSNFEQFLSINTPTSIYRYSREHYSKGDDEHIKVLLLYENKDPSVKWLHKILPPSMWETDTKSWVEMRIDWKGEETETQASTRQTLISIRDPQTSTDFVANYFDVMERQQITINVTKTHISDGKLLGFANFTFNYFLIDDVTHAHFMDRQIHNVNLTISRKSWAFQIESIREIDKILLFDITLKRSTMVPKNGEISDYNNFETLLTIVSRFIGHVVNEIVEDTSPEYKYESCNFTHPLLLINVTADWLRTVGDHKKKVQFTCTETDCQSTELYLEFLHDGKISAKLILPNDENRKLYLERTLNSRGKHLNLKMNYADDLMDESKEILLKGEILKSNYHVWNLKSNVDTYSRIKSLFENAYEAVASRTSKIAKDPKHPLNRILEPYLQESLYDYYQDFRKQRDEFLLISWKSFEETIITLRPFYEVPVTLLNNIVSSGKAISLEMYNSIKDRSITVWAINYFNLPSYFYKTVTNVQGNIHKIMDMLTPDDKIIRYEFVTGKFIKIYSFRELPTITLEDIWKNPFSKEDEDEAIPQHHHSLGSNKMAMIFGPHQVYTFDEHLYDSAEYSSNCTFLLAHDLRKSTFTVLSDEKTIHVLFPEMTVSVNSENVVFINGSDTPSTLPVEANNGRVVVRRSDVVEIWSPTLRVICSAKDFLCILELNTWHNGETFGLLGNADGLWNNEFSLPNSKTASDVLEFVTNYEVSGKPECKNLKLRNKSPHTSKAVNICFSTFLSLCRFNDSILESFLETCRSNFEIYENACYSSAAYSALCSYKNLQSLTDCNGEKQEDRRIGKKLEVVFIVHEHRSFIAGDKKYSIYKALEKMLTVLNDKFVSNGYSSVLFSLIGFGGKDIRYKPTVHAKERSSWIPLSTIFDMLKHLQFNGDKDVDILNVLRFAAEVKGYNTFHSKIFIVLTTEDKKSKYKKKINSLHNFLNKNGITLYTFASYPSIEKGNKVFGIRADGLILPSPKKNGTASLDYPPGDLAKITSGTHGSLFLKKFIFSDHQPLFFREFAEEVLSKVHKEAQKCRECLSVRSGWWWLVNECTIVYC</sequence>
<evidence type="ECO:0000256" key="4">
    <source>
        <dbReference type="ARBA" id="ARBA00022448"/>
    </source>
</evidence>
<gene>
    <name evidence="21" type="primary">APOB</name>
    <name evidence="21" type="ORF">NPIL_147951</name>
</gene>
<evidence type="ECO:0000256" key="13">
    <source>
        <dbReference type="ARBA" id="ARBA00023098"/>
    </source>
</evidence>
<dbReference type="InterPro" id="IPR015819">
    <property type="entry name" value="Lipid_transp_b-sht_shell"/>
</dbReference>
<keyword evidence="9" id="KW-0551">Lipid droplet</keyword>
<dbReference type="InterPro" id="IPR001846">
    <property type="entry name" value="VWF_type-D"/>
</dbReference>
<comment type="caution">
    <text evidence="21">The sequence shown here is derived from an EMBL/GenBank/DDBJ whole genome shotgun (WGS) entry which is preliminary data.</text>
</comment>
<dbReference type="SUPFAM" id="SSF56968">
    <property type="entry name" value="Lipovitellin-phosvitin complex, beta-sheet shell regions"/>
    <property type="match status" value="2"/>
</dbReference>
<dbReference type="SMART" id="SM00638">
    <property type="entry name" value="LPD_N"/>
    <property type="match status" value="1"/>
</dbReference>
<dbReference type="GO" id="GO:0005319">
    <property type="term" value="F:lipid transporter activity"/>
    <property type="evidence" value="ECO:0007669"/>
    <property type="project" value="InterPro"/>
</dbReference>
<evidence type="ECO:0000256" key="16">
    <source>
        <dbReference type="ARBA" id="ARBA00023313"/>
    </source>
</evidence>
<dbReference type="Gene3D" id="2.30.230.10">
    <property type="entry name" value="Lipovitellin, beta-sheet shell regions, chain A"/>
    <property type="match status" value="1"/>
</dbReference>
<feature type="chain" id="PRO_5036501485" evidence="18">
    <location>
        <begin position="21"/>
        <end position="2203"/>
    </location>
</feature>
<keyword evidence="11 18" id="KW-0732">Signal</keyword>
<keyword evidence="6" id="KW-0964">Secreted</keyword>
<accession>A0A8X6IHS7</accession>
<dbReference type="GO" id="GO:0005737">
    <property type="term" value="C:cytoplasm"/>
    <property type="evidence" value="ECO:0007669"/>
    <property type="project" value="UniProtKB-SubCell"/>
</dbReference>
<feature type="domain" description="VWFD" evidence="20">
    <location>
        <begin position="1697"/>
        <end position="1864"/>
    </location>
</feature>
<dbReference type="GO" id="GO:0034361">
    <property type="term" value="C:very-low-density lipoprotein particle"/>
    <property type="evidence" value="ECO:0007669"/>
    <property type="project" value="UniProtKB-KW"/>
</dbReference>
<evidence type="ECO:0000256" key="15">
    <source>
        <dbReference type="ARBA" id="ARBA00023221"/>
    </source>
</evidence>
<dbReference type="PANTHER" id="PTHR13769:SF1">
    <property type="entry name" value="APOLIPOPROTEIN B-100"/>
    <property type="match status" value="1"/>
</dbReference>
<dbReference type="PANTHER" id="PTHR13769">
    <property type="entry name" value="APOLIPOPROTEIN B"/>
    <property type="match status" value="1"/>
</dbReference>
<evidence type="ECO:0000256" key="7">
    <source>
        <dbReference type="ARBA" id="ARBA00022548"/>
    </source>
</evidence>
<keyword evidence="13" id="KW-0443">Lipid metabolism</keyword>
<evidence type="ECO:0000256" key="6">
    <source>
        <dbReference type="ARBA" id="ARBA00022525"/>
    </source>
</evidence>
<evidence type="ECO:0000256" key="14">
    <source>
        <dbReference type="ARBA" id="ARBA00023166"/>
    </source>
</evidence>
<keyword evidence="8" id="KW-0358">Heparin-binding</keyword>
<organism evidence="21 22">
    <name type="scientific">Nephila pilipes</name>
    <name type="common">Giant wood spider</name>
    <name type="synonym">Nephila maculata</name>
    <dbReference type="NCBI Taxonomy" id="299642"/>
    <lineage>
        <taxon>Eukaryota</taxon>
        <taxon>Metazoa</taxon>
        <taxon>Ecdysozoa</taxon>
        <taxon>Arthropoda</taxon>
        <taxon>Chelicerata</taxon>
        <taxon>Arachnida</taxon>
        <taxon>Araneae</taxon>
        <taxon>Araneomorphae</taxon>
        <taxon>Entelegynae</taxon>
        <taxon>Araneoidea</taxon>
        <taxon>Nephilidae</taxon>
        <taxon>Nephila</taxon>
    </lineage>
</organism>
<dbReference type="PROSITE" id="PS51233">
    <property type="entry name" value="VWFD"/>
    <property type="match status" value="1"/>
</dbReference>
<comment type="caution">
    <text evidence="17">Lacks conserved residue(s) required for the propagation of feature annotation.</text>
</comment>
<dbReference type="Proteomes" id="UP000887013">
    <property type="component" value="Unassembled WGS sequence"/>
</dbReference>
<evidence type="ECO:0000256" key="9">
    <source>
        <dbReference type="ARBA" id="ARBA00022677"/>
    </source>
</evidence>
<dbReference type="GO" id="GO:0005811">
    <property type="term" value="C:lipid droplet"/>
    <property type="evidence" value="ECO:0007669"/>
    <property type="project" value="UniProtKB-SubCell"/>
</dbReference>
<keyword evidence="7" id="KW-0153">Cholesterol metabolism</keyword>
<evidence type="ECO:0000313" key="21">
    <source>
        <dbReference type="EMBL" id="GFS46673.1"/>
    </source>
</evidence>
<keyword evidence="14" id="KW-1207">Sterol metabolism</keyword>
<comment type="subcellular location">
    <subcellularLocation>
        <location evidence="1">Cytoplasm</location>
    </subcellularLocation>
    <subcellularLocation>
        <location evidence="2">Lipid droplet</location>
    </subcellularLocation>
    <subcellularLocation>
        <location evidence="3">Secreted</location>
    </subcellularLocation>
</comment>
<evidence type="ECO:0000256" key="5">
    <source>
        <dbReference type="ARBA" id="ARBA00022490"/>
    </source>
</evidence>
<evidence type="ECO:0000256" key="8">
    <source>
        <dbReference type="ARBA" id="ARBA00022674"/>
    </source>
</evidence>
<keyword evidence="16" id="KW-0850">VLDL</keyword>
<evidence type="ECO:0000259" key="19">
    <source>
        <dbReference type="PROSITE" id="PS51211"/>
    </source>
</evidence>
<dbReference type="Pfam" id="PF09172">
    <property type="entry name" value="Vit_open_b-sht"/>
    <property type="match status" value="1"/>
</dbReference>
<evidence type="ECO:0000256" key="12">
    <source>
        <dbReference type="ARBA" id="ARBA00023055"/>
    </source>
</evidence>
<feature type="domain" description="Vitellogenin" evidence="19">
    <location>
        <begin position="33"/>
        <end position="694"/>
    </location>
</feature>
<dbReference type="GO" id="GO:0008203">
    <property type="term" value="P:cholesterol metabolic process"/>
    <property type="evidence" value="ECO:0007669"/>
    <property type="project" value="UniProtKB-KW"/>
</dbReference>
<name>A0A8X6IHS7_NEPPI</name>
<evidence type="ECO:0000259" key="20">
    <source>
        <dbReference type="PROSITE" id="PS51233"/>
    </source>
</evidence>
<evidence type="ECO:0000256" key="18">
    <source>
        <dbReference type="SAM" id="SignalP"/>
    </source>
</evidence>
<keyword evidence="15" id="KW-0753">Steroid metabolism</keyword>
<evidence type="ECO:0000256" key="2">
    <source>
        <dbReference type="ARBA" id="ARBA00004502"/>
    </source>
</evidence>
<feature type="signal peptide" evidence="18">
    <location>
        <begin position="1"/>
        <end position="20"/>
    </location>
</feature>
<dbReference type="Gene3D" id="1.25.10.20">
    <property type="entry name" value="Vitellinogen, superhelical"/>
    <property type="match status" value="1"/>
</dbReference>
<dbReference type="PROSITE" id="PS51211">
    <property type="entry name" value="VITELLOGENIN"/>
    <property type="match status" value="1"/>
</dbReference>
<dbReference type="OrthoDB" id="6484170at2759"/>
<evidence type="ECO:0000256" key="11">
    <source>
        <dbReference type="ARBA" id="ARBA00022729"/>
    </source>
</evidence>
<proteinExistence type="predicted"/>
<keyword evidence="4" id="KW-0813">Transport</keyword>
<evidence type="ECO:0000256" key="17">
    <source>
        <dbReference type="PROSITE-ProRule" id="PRU00557"/>
    </source>
</evidence>
<dbReference type="InterPro" id="IPR052418">
    <property type="entry name" value="Apolipoprotein_B"/>
</dbReference>
<evidence type="ECO:0000256" key="10">
    <source>
        <dbReference type="ARBA" id="ARBA00022710"/>
    </source>
</evidence>
<dbReference type="Gene3D" id="2.20.80.10">
    <property type="entry name" value="Lipovitellin-phosvitin complex, chain A, domain 4"/>
    <property type="match status" value="1"/>
</dbReference>
<dbReference type="Pfam" id="PF01347">
    <property type="entry name" value="Vitellogenin_N"/>
    <property type="match status" value="1"/>
</dbReference>
<reference evidence="21" key="1">
    <citation type="submission" date="2020-08" db="EMBL/GenBank/DDBJ databases">
        <title>Multicomponent nature underlies the extraordinary mechanical properties of spider dragline silk.</title>
        <authorList>
            <person name="Kono N."/>
            <person name="Nakamura H."/>
            <person name="Mori M."/>
            <person name="Yoshida Y."/>
            <person name="Ohtoshi R."/>
            <person name="Malay A.D."/>
            <person name="Moran D.A.P."/>
            <person name="Tomita M."/>
            <person name="Numata K."/>
            <person name="Arakawa K."/>
        </authorList>
    </citation>
    <scope>NUCLEOTIDE SEQUENCE</scope>
</reference>